<dbReference type="AlphaFoldDB" id="A0A812NEI2"/>
<dbReference type="InterPro" id="IPR007621">
    <property type="entry name" value="TPM_dom"/>
</dbReference>
<dbReference type="GO" id="GO:0016020">
    <property type="term" value="C:membrane"/>
    <property type="evidence" value="ECO:0007669"/>
    <property type="project" value="UniProtKB-SubCell"/>
</dbReference>
<keyword evidence="3 6" id="KW-1133">Transmembrane helix</keyword>
<reference evidence="8" key="1">
    <citation type="submission" date="2021-02" db="EMBL/GenBank/DDBJ databases">
        <authorList>
            <person name="Dougan E. K."/>
            <person name="Rhodes N."/>
            <person name="Thang M."/>
            <person name="Chan C."/>
        </authorList>
    </citation>
    <scope>NUCLEOTIDE SEQUENCE</scope>
</reference>
<evidence type="ECO:0000256" key="4">
    <source>
        <dbReference type="ARBA" id="ARBA00023136"/>
    </source>
</evidence>
<dbReference type="InterPro" id="IPR044772">
    <property type="entry name" value="NO3_transporter"/>
</dbReference>
<dbReference type="OrthoDB" id="8062037at2759"/>
<evidence type="ECO:0000256" key="3">
    <source>
        <dbReference type="ARBA" id="ARBA00022989"/>
    </source>
</evidence>
<dbReference type="InterPro" id="IPR036259">
    <property type="entry name" value="MFS_trans_sf"/>
</dbReference>
<evidence type="ECO:0000256" key="6">
    <source>
        <dbReference type="SAM" id="Phobius"/>
    </source>
</evidence>
<feature type="compositionally biased region" description="Basic and acidic residues" evidence="5">
    <location>
        <begin position="859"/>
        <end position="872"/>
    </location>
</feature>
<accession>A0A812NEI2</accession>
<dbReference type="Pfam" id="PF04536">
    <property type="entry name" value="TPM_phosphatase"/>
    <property type="match status" value="1"/>
</dbReference>
<organism evidence="8 9">
    <name type="scientific">Symbiodinium necroappetens</name>
    <dbReference type="NCBI Taxonomy" id="1628268"/>
    <lineage>
        <taxon>Eukaryota</taxon>
        <taxon>Sar</taxon>
        <taxon>Alveolata</taxon>
        <taxon>Dinophyceae</taxon>
        <taxon>Suessiales</taxon>
        <taxon>Symbiodiniaceae</taxon>
        <taxon>Symbiodinium</taxon>
    </lineage>
</organism>
<comment type="subcellular location">
    <subcellularLocation>
        <location evidence="1">Membrane</location>
        <topology evidence="1">Multi-pass membrane protein</topology>
    </subcellularLocation>
</comment>
<keyword evidence="2 6" id="KW-0812">Transmembrane</keyword>
<keyword evidence="9" id="KW-1185">Reference proteome</keyword>
<feature type="region of interest" description="Disordered" evidence="5">
    <location>
        <begin position="1054"/>
        <end position="1080"/>
    </location>
</feature>
<evidence type="ECO:0000256" key="1">
    <source>
        <dbReference type="ARBA" id="ARBA00004141"/>
    </source>
</evidence>
<protein>
    <submittedName>
        <fullName evidence="8">NRT2.1 protein</fullName>
    </submittedName>
</protein>
<evidence type="ECO:0000313" key="9">
    <source>
        <dbReference type="Proteomes" id="UP000601435"/>
    </source>
</evidence>
<dbReference type="Gene3D" id="3.10.310.50">
    <property type="match status" value="1"/>
</dbReference>
<evidence type="ECO:0000256" key="5">
    <source>
        <dbReference type="SAM" id="MobiDB-lite"/>
    </source>
</evidence>
<feature type="domain" description="TPM" evidence="7">
    <location>
        <begin position="266"/>
        <end position="327"/>
    </location>
</feature>
<dbReference type="GO" id="GO:0015112">
    <property type="term" value="F:nitrate transmembrane transporter activity"/>
    <property type="evidence" value="ECO:0007669"/>
    <property type="project" value="InterPro"/>
</dbReference>
<dbReference type="Gene3D" id="1.20.1250.20">
    <property type="entry name" value="MFS general substrate transporter like domains"/>
    <property type="match status" value="1"/>
</dbReference>
<keyword evidence="4 6" id="KW-0472">Membrane</keyword>
<feature type="compositionally biased region" description="Basic residues" evidence="5">
    <location>
        <begin position="1063"/>
        <end position="1080"/>
    </location>
</feature>
<dbReference type="SUPFAM" id="SSF103473">
    <property type="entry name" value="MFS general substrate transporter"/>
    <property type="match status" value="1"/>
</dbReference>
<dbReference type="PANTHER" id="PTHR23515">
    <property type="entry name" value="HIGH-AFFINITY NITRATE TRANSPORTER 2.3"/>
    <property type="match status" value="1"/>
</dbReference>
<name>A0A812NEI2_9DINO</name>
<feature type="transmembrane region" description="Helical" evidence="6">
    <location>
        <begin position="127"/>
        <end position="152"/>
    </location>
</feature>
<dbReference type="EMBL" id="CAJNJA010012875">
    <property type="protein sequence ID" value="CAE7307129.1"/>
    <property type="molecule type" value="Genomic_DNA"/>
</dbReference>
<proteinExistence type="predicted"/>
<evidence type="ECO:0000313" key="8">
    <source>
        <dbReference type="EMBL" id="CAE7307129.1"/>
    </source>
</evidence>
<sequence length="1080" mass="117598">CAGATFVTNQFWCSLMFAPNVVGTANATAAGWGNLGGGVTQIFMMSVLFNPMVASGMEPNVAWRDASALAGAFGLMNLFARSLGGISSDICYKYFGFRGRIWAQFLALFFEAIFLFSFGKVDNSQPWYVALAVLVCFSLFVQMAEGTSYGIVPFMNRKQLAVVSALVGAGGNLGAVTLGGNGANGGLLIRIAGFCFYKPIQDALLPFQVHAGYVMFWALLSPCYYWSEFGGMFHGPAQSFEKGKTQSSESESYTESEATSENCMYKDNGVLILVDSGDRQVEVEIGSGLNVAFKRDGWLRGMIDTGILPSLRHGSYDEGVLAGVTSCCQKLLETDREVSSPVRFRNRAWLLWGSSGVSAWLAAMLLLGRTFARPPKCSRCGGQMSRLREAEDAELQDGQKAEKAVGSAQHVLCVCKRPGCKASWAKAGAVRRLSGDRRLGGALERTSELKLTGQEVKEAAKTDAAIGILAADRWASRYRTCPACGYRTQLSRSFRNPVTGVSFKETFRVSVVCGYLGLQPWVQETECFFCNAYTCVEVQPVVTLSDGSTTGSTTSDVADAGERRVVATLGAVAAAMVAEKAETSEGEEHIFNADCDGSGRLLTPLLHDVKEAIELEGTVPEKHRLQHCGQDVNVRRLNNWKEVERLAAFITMFGRGPTELFLGEIATAKYWAYLLLEGGRLEWIGVLRLWKVVLGNVSSQRAGHWSPLRRGSSVWGGAKEQALLQRFDDVLAAGRADTPFLVVPPNNEQQLSTLTRSALQRWQKDWKGFGLVSKLPRDCWFFSLSILGLRSQGRARRRAEAQGIEFTKVVMQNYRDCAQEASAPPVNRSGSSLSPGCFQGKGEGVHTQDFRKAGGRRQGLRERNEAPDERLGGSKGIRSSSYFSKGKGLRAGRDRPQAEQAQAAAKQAAAIKAAEAKRNAAKKAAERAAEAKRIAAHKAAERAAEVKRIAAQKAEKAVSNQGALPSKTGKSPGLVRYIDSGPAAGWHVKGRAYPTAITMWVLPPNGSVWLSRVQALKELEESDPKVIEAIDRVRQHPAVLGDCELARTLVHSTRSHCKADHPRRSKVQKKKSSITRVRRI</sequence>
<feature type="region of interest" description="Disordered" evidence="5">
    <location>
        <begin position="821"/>
        <end position="905"/>
    </location>
</feature>
<dbReference type="Proteomes" id="UP000601435">
    <property type="component" value="Unassembled WGS sequence"/>
</dbReference>
<evidence type="ECO:0000256" key="2">
    <source>
        <dbReference type="ARBA" id="ARBA00022692"/>
    </source>
</evidence>
<feature type="non-terminal residue" evidence="8">
    <location>
        <position position="1080"/>
    </location>
</feature>
<feature type="compositionally biased region" description="Basic and acidic residues" evidence="5">
    <location>
        <begin position="843"/>
        <end position="852"/>
    </location>
</feature>
<comment type="caution">
    <text evidence="8">The sequence shown here is derived from an EMBL/GenBank/DDBJ whole genome shotgun (WGS) entry which is preliminary data.</text>
</comment>
<gene>
    <name evidence="8" type="primary">NRT2.1</name>
    <name evidence="8" type="ORF">SNEC2469_LOCUS7626</name>
</gene>
<evidence type="ECO:0000259" key="7">
    <source>
        <dbReference type="Pfam" id="PF04536"/>
    </source>
</evidence>
<feature type="transmembrane region" description="Helical" evidence="6">
    <location>
        <begin position="101"/>
        <end position="121"/>
    </location>
</feature>